<dbReference type="GO" id="GO:0008168">
    <property type="term" value="F:methyltransferase activity"/>
    <property type="evidence" value="ECO:0007669"/>
    <property type="project" value="UniProtKB-KW"/>
</dbReference>
<organism evidence="15 16">
    <name type="scientific">Nesterenkonia flava</name>
    <dbReference type="NCBI Taxonomy" id="469799"/>
    <lineage>
        <taxon>Bacteria</taxon>
        <taxon>Bacillati</taxon>
        <taxon>Actinomycetota</taxon>
        <taxon>Actinomycetes</taxon>
        <taxon>Micrococcales</taxon>
        <taxon>Micrococcaceae</taxon>
        <taxon>Nesterenkonia</taxon>
    </lineage>
</organism>
<dbReference type="EC" id="2.1.1.193" evidence="3 12"/>
<evidence type="ECO:0000256" key="12">
    <source>
        <dbReference type="PIRNR" id="PIRNR015601"/>
    </source>
</evidence>
<evidence type="ECO:0000256" key="1">
    <source>
        <dbReference type="ARBA" id="ARBA00004496"/>
    </source>
</evidence>
<dbReference type="InterPro" id="IPR046887">
    <property type="entry name" value="RsmE_PUA-like"/>
</dbReference>
<dbReference type="Pfam" id="PF20260">
    <property type="entry name" value="PUA_4"/>
    <property type="match status" value="1"/>
</dbReference>
<dbReference type="EMBL" id="JAVKGT010000001">
    <property type="protein sequence ID" value="MDR5710663.1"/>
    <property type="molecule type" value="Genomic_DNA"/>
</dbReference>
<dbReference type="SUPFAM" id="SSF75217">
    <property type="entry name" value="alpha/beta knot"/>
    <property type="match status" value="1"/>
</dbReference>
<accession>A0ABU1FPV2</accession>
<evidence type="ECO:0000256" key="5">
    <source>
        <dbReference type="ARBA" id="ARBA00022490"/>
    </source>
</evidence>
<keyword evidence="8 12" id="KW-0808">Transferase</keyword>
<evidence type="ECO:0000256" key="6">
    <source>
        <dbReference type="ARBA" id="ARBA00022552"/>
    </source>
</evidence>
<keyword evidence="6 12" id="KW-0698">rRNA processing</keyword>
<dbReference type="PIRSF" id="PIRSF015601">
    <property type="entry name" value="MTase_slr0722"/>
    <property type="match status" value="1"/>
</dbReference>
<feature type="domain" description="Ribosomal RNA small subunit methyltransferase E PUA-like" evidence="14">
    <location>
        <begin position="24"/>
        <end position="70"/>
    </location>
</feature>
<dbReference type="Gene3D" id="2.40.240.20">
    <property type="entry name" value="Hypothetical PUA domain-like, domain 1"/>
    <property type="match status" value="1"/>
</dbReference>
<sequence length="259" mass="27723">MTAPLFHLTPDALQEAAVGQTVVLDGAEGHHAATVMRLGVGEQVLLSDTRTRRVAGVVVETGSGALTVEVREVHDESEPLPRLVLVQALAKDRRDLQAVESATELGVHAVIPWQAERSVARWKQGREAKKHAEWVNIAVTAAKQTRRTSIPDVRSLHTTAQYAAAVREDSRVVVITLHEVETTSFRKAVEQAAAQEGIHELHLVVGPEGGISERELGLLREAGASSARLGPNVLRSSTAGPAALATAQLLLGRWDSGVN</sequence>
<dbReference type="GO" id="GO:0032259">
    <property type="term" value="P:methylation"/>
    <property type="evidence" value="ECO:0007669"/>
    <property type="project" value="UniProtKB-KW"/>
</dbReference>
<dbReference type="Proteomes" id="UP001260872">
    <property type="component" value="Unassembled WGS sequence"/>
</dbReference>
<dbReference type="SUPFAM" id="SSF88697">
    <property type="entry name" value="PUA domain-like"/>
    <property type="match status" value="1"/>
</dbReference>
<comment type="function">
    <text evidence="10 12">Specifically methylates the N3 position of the uracil ring of uridine 1498 (m3U1498) in 16S rRNA. Acts on the fully assembled 30S ribosomal subunit.</text>
</comment>
<protein>
    <recommendedName>
        <fullName evidence="4 12">Ribosomal RNA small subunit methyltransferase E</fullName>
        <ecNumber evidence="3 12">2.1.1.193</ecNumber>
    </recommendedName>
</protein>
<dbReference type="InterPro" id="IPR029028">
    <property type="entry name" value="Alpha/beta_knot_MTases"/>
</dbReference>
<dbReference type="Pfam" id="PF04452">
    <property type="entry name" value="Methyltrans_RNA"/>
    <property type="match status" value="1"/>
</dbReference>
<comment type="subcellular location">
    <subcellularLocation>
        <location evidence="1 12">Cytoplasm</location>
    </subcellularLocation>
</comment>
<keyword evidence="5 12" id="KW-0963">Cytoplasm</keyword>
<keyword evidence="9 12" id="KW-0949">S-adenosyl-L-methionine</keyword>
<evidence type="ECO:0000256" key="8">
    <source>
        <dbReference type="ARBA" id="ARBA00022679"/>
    </source>
</evidence>
<dbReference type="NCBIfam" id="TIGR00046">
    <property type="entry name" value="RsmE family RNA methyltransferase"/>
    <property type="match status" value="1"/>
</dbReference>
<dbReference type="InterPro" id="IPR006700">
    <property type="entry name" value="RsmE"/>
</dbReference>
<evidence type="ECO:0000259" key="13">
    <source>
        <dbReference type="Pfam" id="PF04452"/>
    </source>
</evidence>
<dbReference type="NCBIfam" id="NF008693">
    <property type="entry name" value="PRK11713.2-3"/>
    <property type="match status" value="1"/>
</dbReference>
<evidence type="ECO:0000313" key="15">
    <source>
        <dbReference type="EMBL" id="MDR5710663.1"/>
    </source>
</evidence>
<dbReference type="PANTHER" id="PTHR30027:SF3">
    <property type="entry name" value="16S RRNA (URACIL(1498)-N(3))-METHYLTRANSFERASE"/>
    <property type="match status" value="1"/>
</dbReference>
<evidence type="ECO:0000313" key="16">
    <source>
        <dbReference type="Proteomes" id="UP001260872"/>
    </source>
</evidence>
<evidence type="ECO:0000256" key="3">
    <source>
        <dbReference type="ARBA" id="ARBA00012328"/>
    </source>
</evidence>
<feature type="domain" description="Ribosomal RNA small subunit methyltransferase E methyltransferase" evidence="13">
    <location>
        <begin position="78"/>
        <end position="247"/>
    </location>
</feature>
<evidence type="ECO:0000256" key="4">
    <source>
        <dbReference type="ARBA" id="ARBA00013673"/>
    </source>
</evidence>
<keyword evidence="16" id="KW-1185">Reference proteome</keyword>
<name>A0ABU1FPV2_9MICC</name>
<dbReference type="InterPro" id="IPR046886">
    <property type="entry name" value="RsmE_MTase_dom"/>
</dbReference>
<evidence type="ECO:0000256" key="7">
    <source>
        <dbReference type="ARBA" id="ARBA00022603"/>
    </source>
</evidence>
<dbReference type="InterPro" id="IPR015947">
    <property type="entry name" value="PUA-like_sf"/>
</dbReference>
<reference evidence="16" key="1">
    <citation type="submission" date="2023-07" db="EMBL/GenBank/DDBJ databases">
        <title>Description of three actinobacteria isolated from air of manufacturing shop in a pharmaceutical factory.</title>
        <authorList>
            <person name="Zhang D.-F."/>
        </authorList>
    </citation>
    <scope>NUCLEOTIDE SEQUENCE [LARGE SCALE GENOMIC DNA]</scope>
    <source>
        <strain evidence="16">CCTCC AB 207010</strain>
    </source>
</reference>
<comment type="caution">
    <text evidence="15">The sequence shown here is derived from an EMBL/GenBank/DDBJ whole genome shotgun (WGS) entry which is preliminary data.</text>
</comment>
<keyword evidence="7 12" id="KW-0489">Methyltransferase</keyword>
<evidence type="ECO:0000256" key="10">
    <source>
        <dbReference type="ARBA" id="ARBA00025699"/>
    </source>
</evidence>
<dbReference type="PANTHER" id="PTHR30027">
    <property type="entry name" value="RIBOSOMAL RNA SMALL SUBUNIT METHYLTRANSFERASE E"/>
    <property type="match status" value="1"/>
</dbReference>
<evidence type="ECO:0000259" key="14">
    <source>
        <dbReference type="Pfam" id="PF20260"/>
    </source>
</evidence>
<evidence type="ECO:0000256" key="11">
    <source>
        <dbReference type="ARBA" id="ARBA00047944"/>
    </source>
</evidence>
<evidence type="ECO:0000256" key="2">
    <source>
        <dbReference type="ARBA" id="ARBA00005528"/>
    </source>
</evidence>
<proteinExistence type="inferred from homology"/>
<dbReference type="RefSeq" id="WP_310536053.1">
    <property type="nucleotide sequence ID" value="NZ_BAAAOC010000008.1"/>
</dbReference>
<evidence type="ECO:0000256" key="9">
    <source>
        <dbReference type="ARBA" id="ARBA00022691"/>
    </source>
</evidence>
<dbReference type="Gene3D" id="3.40.1280.10">
    <property type="match status" value="1"/>
</dbReference>
<gene>
    <name evidence="15" type="ORF">RH857_00700</name>
</gene>
<dbReference type="CDD" id="cd18084">
    <property type="entry name" value="RsmE-like"/>
    <property type="match status" value="1"/>
</dbReference>
<comment type="similarity">
    <text evidence="2 12">Belongs to the RNA methyltransferase RsmE family.</text>
</comment>
<dbReference type="InterPro" id="IPR029026">
    <property type="entry name" value="tRNA_m1G_MTases_N"/>
</dbReference>
<comment type="catalytic activity">
    <reaction evidence="11 12">
        <text>uridine(1498) in 16S rRNA + S-adenosyl-L-methionine = N(3)-methyluridine(1498) in 16S rRNA + S-adenosyl-L-homocysteine + H(+)</text>
        <dbReference type="Rhea" id="RHEA:42920"/>
        <dbReference type="Rhea" id="RHEA-COMP:10283"/>
        <dbReference type="Rhea" id="RHEA-COMP:10284"/>
        <dbReference type="ChEBI" id="CHEBI:15378"/>
        <dbReference type="ChEBI" id="CHEBI:57856"/>
        <dbReference type="ChEBI" id="CHEBI:59789"/>
        <dbReference type="ChEBI" id="CHEBI:65315"/>
        <dbReference type="ChEBI" id="CHEBI:74502"/>
        <dbReference type="EC" id="2.1.1.193"/>
    </reaction>
</comment>